<evidence type="ECO:0000256" key="7">
    <source>
        <dbReference type="ARBA" id="ARBA00022967"/>
    </source>
</evidence>
<dbReference type="CDD" id="cd18115">
    <property type="entry name" value="ATP-synt_F1_beta_N"/>
    <property type="match status" value="1"/>
</dbReference>
<dbReference type="GO" id="GO:0046933">
    <property type="term" value="F:proton-transporting ATP synthase activity, rotational mechanism"/>
    <property type="evidence" value="ECO:0007669"/>
    <property type="project" value="UniProtKB-UniRule"/>
</dbReference>
<dbReference type="InterPro" id="IPR055190">
    <property type="entry name" value="ATP-synt_VA_C"/>
</dbReference>
<dbReference type="EC" id="7.1.2.2" evidence="12"/>
<feature type="binding site" evidence="12">
    <location>
        <begin position="154"/>
        <end position="161"/>
    </location>
    <ligand>
        <name>ATP</name>
        <dbReference type="ChEBI" id="CHEBI:30616"/>
    </ligand>
</feature>
<comment type="function">
    <text evidence="12">Produces ATP from ADP in the presence of a proton gradient across the membrane. The catalytic sites are hosted primarily by the beta subunits.</text>
</comment>
<dbReference type="CDD" id="cd01133">
    <property type="entry name" value="F1-ATPase_beta_CD"/>
    <property type="match status" value="1"/>
</dbReference>
<dbReference type="InterPro" id="IPR000194">
    <property type="entry name" value="ATPase_F1/V1/A1_a/bsu_nucl-bd"/>
</dbReference>
<keyword evidence="10 12" id="KW-0139">CF(1)</keyword>
<protein>
    <recommendedName>
        <fullName evidence="12">ATP synthase subunit beta</fullName>
        <ecNumber evidence="12">7.1.2.2</ecNumber>
    </recommendedName>
    <alternativeName>
        <fullName evidence="12">ATP synthase F1 sector subunit beta</fullName>
    </alternativeName>
    <alternativeName>
        <fullName evidence="12">F-ATPase subunit beta</fullName>
    </alternativeName>
</protein>
<dbReference type="SUPFAM" id="SSF52540">
    <property type="entry name" value="P-loop containing nucleoside triphosphate hydrolases"/>
    <property type="match status" value="1"/>
</dbReference>
<dbReference type="PROSITE" id="PS00152">
    <property type="entry name" value="ATPASE_ALPHA_BETA"/>
    <property type="match status" value="1"/>
</dbReference>
<dbReference type="SMART" id="SM00382">
    <property type="entry name" value="AAA"/>
    <property type="match status" value="1"/>
</dbReference>
<evidence type="ECO:0000259" key="13">
    <source>
        <dbReference type="SMART" id="SM00382"/>
    </source>
</evidence>
<name>A0A0K2LBI8_9LACO</name>
<dbReference type="InterPro" id="IPR050053">
    <property type="entry name" value="ATPase_alpha/beta_chains"/>
</dbReference>
<dbReference type="PANTHER" id="PTHR15184:SF71">
    <property type="entry name" value="ATP SYNTHASE SUBUNIT BETA, MITOCHONDRIAL"/>
    <property type="match status" value="1"/>
</dbReference>
<keyword evidence="7 12" id="KW-1278">Translocase</keyword>
<dbReference type="InterPro" id="IPR027417">
    <property type="entry name" value="P-loop_NTPase"/>
</dbReference>
<dbReference type="KEGG" id="lhi:JP39_04460"/>
<dbReference type="SUPFAM" id="SSF47917">
    <property type="entry name" value="C-terminal domain of alpha and beta subunits of F1 ATP synthase"/>
    <property type="match status" value="1"/>
</dbReference>
<dbReference type="FunFam" id="3.40.50.300:FF:000004">
    <property type="entry name" value="ATP synthase subunit beta"/>
    <property type="match status" value="1"/>
</dbReference>
<dbReference type="NCBIfam" id="TIGR01039">
    <property type="entry name" value="atpD"/>
    <property type="match status" value="1"/>
</dbReference>
<evidence type="ECO:0000256" key="6">
    <source>
        <dbReference type="ARBA" id="ARBA00022840"/>
    </source>
</evidence>
<reference evidence="14 15" key="1">
    <citation type="submission" date="2015-08" db="EMBL/GenBank/DDBJ databases">
        <title>Genomic sequence of Lactobacillus heilongjiangensis DSM 28069, isolated from Chinese traditional pickle.</title>
        <authorList>
            <person name="Jiang X."/>
            <person name="Zheng B."/>
            <person name="Cheng H."/>
        </authorList>
    </citation>
    <scope>NUCLEOTIDE SEQUENCE [LARGE SCALE GENOMIC DNA]</scope>
    <source>
        <strain evidence="14 15">DSM 28069</strain>
    </source>
</reference>
<evidence type="ECO:0000256" key="5">
    <source>
        <dbReference type="ARBA" id="ARBA00022741"/>
    </source>
</evidence>
<evidence type="ECO:0000313" key="15">
    <source>
        <dbReference type="Proteomes" id="UP000061546"/>
    </source>
</evidence>
<evidence type="ECO:0000313" key="14">
    <source>
        <dbReference type="EMBL" id="ALB28666.1"/>
    </source>
</evidence>
<dbReference type="Proteomes" id="UP000061546">
    <property type="component" value="Chromosome"/>
</dbReference>
<keyword evidence="11 12" id="KW-0066">ATP synthesis</keyword>
<keyword evidence="12" id="KW-0375">Hydrogen ion transport</keyword>
<dbReference type="AlphaFoldDB" id="A0A0K2LBI8"/>
<dbReference type="InterPro" id="IPR005722">
    <property type="entry name" value="ATP_synth_F1_bsu"/>
</dbReference>
<keyword evidence="8 12" id="KW-0406">Ion transport</keyword>
<feature type="domain" description="AAA+ ATPase" evidence="13">
    <location>
        <begin position="146"/>
        <end position="331"/>
    </location>
</feature>
<evidence type="ECO:0000256" key="12">
    <source>
        <dbReference type="HAMAP-Rule" id="MF_01347"/>
    </source>
</evidence>
<keyword evidence="3 12" id="KW-0813">Transport</keyword>
<dbReference type="Gene3D" id="1.10.1140.10">
    <property type="entry name" value="Bovine Mitochondrial F1-atpase, Atp Synthase Beta Chain, Chain D, domain 3"/>
    <property type="match status" value="1"/>
</dbReference>
<dbReference type="Pfam" id="PF00006">
    <property type="entry name" value="ATP-synt_ab"/>
    <property type="match status" value="1"/>
</dbReference>
<evidence type="ECO:0000256" key="10">
    <source>
        <dbReference type="ARBA" id="ARBA00023196"/>
    </source>
</evidence>
<keyword evidence="15" id="KW-1185">Reference proteome</keyword>
<dbReference type="GO" id="GO:0005886">
    <property type="term" value="C:plasma membrane"/>
    <property type="evidence" value="ECO:0007669"/>
    <property type="project" value="UniProtKB-SubCell"/>
</dbReference>
<evidence type="ECO:0000256" key="11">
    <source>
        <dbReference type="ARBA" id="ARBA00023310"/>
    </source>
</evidence>
<proteinExistence type="inferred from homology"/>
<evidence type="ECO:0000256" key="8">
    <source>
        <dbReference type="ARBA" id="ARBA00023065"/>
    </source>
</evidence>
<dbReference type="Pfam" id="PF22919">
    <property type="entry name" value="ATP-synt_VA_C"/>
    <property type="match status" value="1"/>
</dbReference>
<dbReference type="STRING" id="1074467.JP39_04460"/>
<dbReference type="GO" id="GO:0005524">
    <property type="term" value="F:ATP binding"/>
    <property type="evidence" value="ECO:0007669"/>
    <property type="project" value="UniProtKB-UniRule"/>
</dbReference>
<dbReference type="InterPro" id="IPR004100">
    <property type="entry name" value="ATPase_F1/V1/A1_a/bsu_N"/>
</dbReference>
<evidence type="ECO:0000256" key="4">
    <source>
        <dbReference type="ARBA" id="ARBA00022475"/>
    </source>
</evidence>
<accession>A0A0K2LBI8</accession>
<dbReference type="InterPro" id="IPR020003">
    <property type="entry name" value="ATPase_a/bsu_AS"/>
</dbReference>
<dbReference type="InterPro" id="IPR003593">
    <property type="entry name" value="AAA+_ATPase"/>
</dbReference>
<dbReference type="CDD" id="cd18110">
    <property type="entry name" value="ATP-synt_F1_beta_C"/>
    <property type="match status" value="1"/>
</dbReference>
<dbReference type="SUPFAM" id="SSF50615">
    <property type="entry name" value="N-terminal domain of alpha and beta subunits of F1 ATP synthase"/>
    <property type="match status" value="1"/>
</dbReference>
<dbReference type="RefSeq" id="WP_041500861.1">
    <property type="nucleotide sequence ID" value="NZ_BJDV01000012.1"/>
</dbReference>
<keyword evidence="4 12" id="KW-1003">Cell membrane</keyword>
<keyword evidence="5 12" id="KW-0547">Nucleotide-binding</keyword>
<evidence type="ECO:0000256" key="2">
    <source>
        <dbReference type="ARBA" id="ARBA00008936"/>
    </source>
</evidence>
<gene>
    <name evidence="12" type="primary">atpD</name>
    <name evidence="14" type="ORF">JP39_04460</name>
</gene>
<dbReference type="GO" id="GO:0045259">
    <property type="term" value="C:proton-transporting ATP synthase complex"/>
    <property type="evidence" value="ECO:0007669"/>
    <property type="project" value="UniProtKB-KW"/>
</dbReference>
<evidence type="ECO:0000256" key="3">
    <source>
        <dbReference type="ARBA" id="ARBA00022448"/>
    </source>
</evidence>
<evidence type="ECO:0000256" key="1">
    <source>
        <dbReference type="ARBA" id="ARBA00004170"/>
    </source>
</evidence>
<dbReference type="Gene3D" id="2.40.10.170">
    <property type="match status" value="1"/>
</dbReference>
<dbReference type="Gene3D" id="3.40.50.300">
    <property type="entry name" value="P-loop containing nucleotide triphosphate hydrolases"/>
    <property type="match status" value="1"/>
</dbReference>
<dbReference type="EMBL" id="CP012559">
    <property type="protein sequence ID" value="ALB28666.1"/>
    <property type="molecule type" value="Genomic_DNA"/>
</dbReference>
<dbReference type="HAMAP" id="MF_01347">
    <property type="entry name" value="ATP_synth_beta_bact"/>
    <property type="match status" value="1"/>
</dbReference>
<keyword evidence="6 12" id="KW-0067">ATP-binding</keyword>
<organism evidence="14 15">
    <name type="scientific">Companilactobacillus heilongjiangensis</name>
    <dbReference type="NCBI Taxonomy" id="1074467"/>
    <lineage>
        <taxon>Bacteria</taxon>
        <taxon>Bacillati</taxon>
        <taxon>Bacillota</taxon>
        <taxon>Bacilli</taxon>
        <taxon>Lactobacillales</taxon>
        <taxon>Lactobacillaceae</taxon>
        <taxon>Companilactobacillus</taxon>
    </lineage>
</organism>
<keyword evidence="9 12" id="KW-0472">Membrane</keyword>
<evidence type="ECO:0000256" key="9">
    <source>
        <dbReference type="ARBA" id="ARBA00023136"/>
    </source>
</evidence>
<dbReference type="InterPro" id="IPR036121">
    <property type="entry name" value="ATPase_F1/V1/A1_a/bsu_N_sf"/>
</dbReference>
<dbReference type="Pfam" id="PF02874">
    <property type="entry name" value="ATP-synt_ab_N"/>
    <property type="match status" value="1"/>
</dbReference>
<dbReference type="FunFam" id="1.10.1140.10:FF:000001">
    <property type="entry name" value="ATP synthase subunit beta"/>
    <property type="match status" value="1"/>
</dbReference>
<comment type="catalytic activity">
    <reaction evidence="12">
        <text>ATP + H2O + 4 H(+)(in) = ADP + phosphate + 5 H(+)(out)</text>
        <dbReference type="Rhea" id="RHEA:57720"/>
        <dbReference type="ChEBI" id="CHEBI:15377"/>
        <dbReference type="ChEBI" id="CHEBI:15378"/>
        <dbReference type="ChEBI" id="CHEBI:30616"/>
        <dbReference type="ChEBI" id="CHEBI:43474"/>
        <dbReference type="ChEBI" id="CHEBI:456216"/>
        <dbReference type="EC" id="7.1.2.2"/>
    </reaction>
</comment>
<dbReference type="PANTHER" id="PTHR15184">
    <property type="entry name" value="ATP SYNTHASE"/>
    <property type="match status" value="1"/>
</dbReference>
<dbReference type="InterPro" id="IPR024034">
    <property type="entry name" value="ATPase_F1/V1_b/a_C"/>
</dbReference>
<sequence length="482" mass="52116">MSSKGKVIQVIGPVVDVEFSLDKDLPEINDALTVKKSDGSEITLEVALELGDGALRAISMSSTDGLQRGDEVVNTEGPISVPVGKETLGRVFNVLGESIDGGKAFPADFPRNSIHRQAPPYDQLNTSTEILETGIKVIDLLEPYVRGGKVGLFGGAGVGKTVLIQELIHNIAEEHGGISVFTGVGERTREGNDLYYEMKESGVLAKTAMVYGQMNESPGARMRVALTGLTIAEYFRDVEGQDVLLFIDNIFRFTQAGSEVSALLGRMPSAVGYQPTLATEMGQLQERITSTKKGSITSIQAVYVPADDYTDPAPATTFAHLDATTNLERKLTQQGIYPAVDPLASSSSALDPDVIGQEHYDVATEVQEVLQRYHELQDIISILGMDELSDEEKTVVARARRIQFFLSQNFSVAEQFTGVPGSYVPVAETVKDFRAILDGKYDDVPEDAFNGVGGISDVLDKAKKMGWKPADEDENTEQAVAN</sequence>
<comment type="similarity">
    <text evidence="2 12">Belongs to the ATPase alpha/beta chains family.</text>
</comment>
<dbReference type="OrthoDB" id="9801639at2"/>
<comment type="subcellular location">
    <subcellularLocation>
        <location evidence="12">Cell membrane</location>
        <topology evidence="12">Peripheral membrane protein</topology>
    </subcellularLocation>
    <subcellularLocation>
        <location evidence="1">Membrane</location>
        <topology evidence="1">Peripheral membrane protein</topology>
    </subcellularLocation>
</comment>